<dbReference type="PROSITE" id="PS50833">
    <property type="entry name" value="BRIX"/>
    <property type="match status" value="1"/>
</dbReference>
<feature type="compositionally biased region" description="Basic residues" evidence="1">
    <location>
        <begin position="44"/>
        <end position="59"/>
    </location>
</feature>
<evidence type="ECO:0000313" key="3">
    <source>
        <dbReference type="EMBL" id="CAL8068915.1"/>
    </source>
</evidence>
<protein>
    <recommendedName>
        <fullName evidence="2">Brix domain-containing protein</fullName>
    </recommendedName>
</protein>
<gene>
    <name evidence="3" type="ORF">ODALV1_LOCUS526</name>
</gene>
<feature type="region of interest" description="Disordered" evidence="1">
    <location>
        <begin position="1"/>
        <end position="21"/>
    </location>
</feature>
<dbReference type="InterPro" id="IPR007109">
    <property type="entry name" value="Brix"/>
</dbReference>
<evidence type="ECO:0000259" key="2">
    <source>
        <dbReference type="PROSITE" id="PS50833"/>
    </source>
</evidence>
<dbReference type="InterPro" id="IPR044281">
    <property type="entry name" value="IMP4/RPF1"/>
</dbReference>
<feature type="domain" description="Brix" evidence="2">
    <location>
        <begin position="112"/>
        <end position="296"/>
    </location>
</feature>
<dbReference type="PANTHER" id="PTHR22734:SF3">
    <property type="entry name" value="RIBOSOME PRODUCTION FACTOR 1"/>
    <property type="match status" value="1"/>
</dbReference>
<organism evidence="3 4">
    <name type="scientific">Orchesella dallaii</name>
    <dbReference type="NCBI Taxonomy" id="48710"/>
    <lineage>
        <taxon>Eukaryota</taxon>
        <taxon>Metazoa</taxon>
        <taxon>Ecdysozoa</taxon>
        <taxon>Arthropoda</taxon>
        <taxon>Hexapoda</taxon>
        <taxon>Collembola</taxon>
        <taxon>Entomobryomorpha</taxon>
        <taxon>Entomobryoidea</taxon>
        <taxon>Orchesellidae</taxon>
        <taxon>Orchesellinae</taxon>
        <taxon>Orchesella</taxon>
    </lineage>
</organism>
<feature type="region of interest" description="Disordered" evidence="1">
    <location>
        <begin position="44"/>
        <end position="79"/>
    </location>
</feature>
<sequence>MIEVEAEEKMQPVGPTSDDYQGIMNKANKCLNRHKKRLDVAKAKKLKAKMKREERRRKQREADALGEDAPPKQIPNTLESLRELDRTTVTTTNAEDLETDEFSSYFEKSYVPKVLITSSANPNLKTRLFLKELERVIPNSTVFHRRQAKIKNIIIQATAHDFTDIVVINEDRKEPSSMLISHLPEGPTCFFRVSNVKLTKQLKRDWKEITNHRPEVLWSNFSTRLGVGIGRMFASLFHYEPQFTGRRIVTFHNQRDYIFFRHHRYEFKKDGSKAALRELGPRFTLKLKSVQKGTFESKTGEYQWIITNKRHKMESSRRRFHL</sequence>
<proteinExistence type="predicted"/>
<dbReference type="EMBL" id="CAXLJM020000002">
    <property type="protein sequence ID" value="CAL8068915.1"/>
    <property type="molecule type" value="Genomic_DNA"/>
</dbReference>
<dbReference type="Proteomes" id="UP001642540">
    <property type="component" value="Unassembled WGS sequence"/>
</dbReference>
<accession>A0ABP1PIX7</accession>
<dbReference type="Gene3D" id="3.40.50.10480">
    <property type="entry name" value="Probable brix-domain ribosomal biogenesis protein"/>
    <property type="match status" value="1"/>
</dbReference>
<dbReference type="Pfam" id="PF04427">
    <property type="entry name" value="Brix"/>
    <property type="match status" value="1"/>
</dbReference>
<reference evidence="3 4" key="1">
    <citation type="submission" date="2024-08" db="EMBL/GenBank/DDBJ databases">
        <authorList>
            <person name="Cucini C."/>
            <person name="Frati F."/>
        </authorList>
    </citation>
    <scope>NUCLEOTIDE SEQUENCE [LARGE SCALE GENOMIC DNA]</scope>
</reference>
<evidence type="ECO:0000313" key="4">
    <source>
        <dbReference type="Proteomes" id="UP001642540"/>
    </source>
</evidence>
<evidence type="ECO:0000256" key="1">
    <source>
        <dbReference type="SAM" id="MobiDB-lite"/>
    </source>
</evidence>
<keyword evidence="4" id="KW-1185">Reference proteome</keyword>
<name>A0ABP1PIX7_9HEXA</name>
<comment type="caution">
    <text evidence="3">The sequence shown here is derived from an EMBL/GenBank/DDBJ whole genome shotgun (WGS) entry which is preliminary data.</text>
</comment>
<dbReference type="SUPFAM" id="SSF52954">
    <property type="entry name" value="Class II aaRS ABD-related"/>
    <property type="match status" value="1"/>
</dbReference>
<dbReference type="SMART" id="SM00879">
    <property type="entry name" value="Brix"/>
    <property type="match status" value="1"/>
</dbReference>
<dbReference type="PANTHER" id="PTHR22734">
    <property type="entry name" value="U3 SMALL NUCLEOLAR RIBONUCLEOPROTEIN PROTEIN IMP4"/>
    <property type="match status" value="1"/>
</dbReference>